<feature type="transmembrane region" description="Helical" evidence="3">
    <location>
        <begin position="191"/>
        <end position="214"/>
    </location>
</feature>
<feature type="compositionally biased region" description="Basic and acidic residues" evidence="2">
    <location>
        <begin position="115"/>
        <end position="140"/>
    </location>
</feature>
<evidence type="ECO:0000256" key="3">
    <source>
        <dbReference type="SAM" id="Phobius"/>
    </source>
</evidence>
<gene>
    <name evidence="4" type="ORF">A9K55_005621</name>
</gene>
<evidence type="ECO:0000256" key="1">
    <source>
        <dbReference type="SAM" id="Coils"/>
    </source>
</evidence>
<dbReference type="VEuPathDB" id="FungiDB:A9K55_005621"/>
<keyword evidence="1" id="KW-0175">Coiled coil</keyword>
<dbReference type="AlphaFoldDB" id="A0A2H4SAU2"/>
<keyword evidence="3" id="KW-1133">Transmembrane helix</keyword>
<organism evidence="4 5">
    <name type="scientific">Cordyceps militaris</name>
    <name type="common">Caterpillar fungus</name>
    <name type="synonym">Clavaria militaris</name>
    <dbReference type="NCBI Taxonomy" id="73501"/>
    <lineage>
        <taxon>Eukaryota</taxon>
        <taxon>Fungi</taxon>
        <taxon>Dikarya</taxon>
        <taxon>Ascomycota</taxon>
        <taxon>Pezizomycotina</taxon>
        <taxon>Sordariomycetes</taxon>
        <taxon>Hypocreomycetidae</taxon>
        <taxon>Hypocreales</taxon>
        <taxon>Cordycipitaceae</taxon>
        <taxon>Cordyceps</taxon>
    </lineage>
</organism>
<accession>A0A2H4SAU2</accession>
<keyword evidence="3" id="KW-0472">Membrane</keyword>
<evidence type="ECO:0000256" key="2">
    <source>
        <dbReference type="SAM" id="MobiDB-lite"/>
    </source>
</evidence>
<keyword evidence="3" id="KW-0812">Transmembrane</keyword>
<evidence type="ECO:0000313" key="4">
    <source>
        <dbReference type="EMBL" id="ATY60234.1"/>
    </source>
</evidence>
<dbReference type="VEuPathDB" id="FungiDB:CCM_03360"/>
<proteinExistence type="predicted"/>
<reference evidence="4 5" key="1">
    <citation type="journal article" date="2017" name="BMC Genomics">
        <title>Chromosome level assembly and secondary metabolite potential of the parasitic fungus Cordyceps militaris.</title>
        <authorList>
            <person name="Kramer G.J."/>
            <person name="Nodwell J.R."/>
        </authorList>
    </citation>
    <scope>NUCLEOTIDE SEQUENCE [LARGE SCALE GENOMIC DNA]</scope>
    <source>
        <strain evidence="4 5">ATCC 34164</strain>
    </source>
</reference>
<feature type="region of interest" description="Disordered" evidence="2">
    <location>
        <begin position="115"/>
        <end position="153"/>
    </location>
</feature>
<feature type="coiled-coil region" evidence="1">
    <location>
        <begin position="47"/>
        <end position="74"/>
    </location>
</feature>
<feature type="compositionally biased region" description="Low complexity" evidence="2">
    <location>
        <begin position="141"/>
        <end position="153"/>
    </location>
</feature>
<sequence>MSPLLKPLVRDTQHDAIDGHDTIGDHAKQSKDDRTRKENIYRLKKMLVLAKEEKRALEHSLEEAKKMIKNLFLKEKKAFEEASKVSNQEASHSDAASPQIGEIVEVAVTTKHSDNARPISEEIRMADRNEPECVERRERSTAPSSSLTSHSAADTAFPDRTQAALIKKAHIIIDMVCGADGRQPALRVRFFLAWLLGIILLAVGVTMSVVASLYMGGAKKERNKWLEANGLTRAYMLTTAPAGYVD</sequence>
<dbReference type="EMBL" id="CP023323">
    <property type="protein sequence ID" value="ATY60234.1"/>
    <property type="molecule type" value="Genomic_DNA"/>
</dbReference>
<feature type="region of interest" description="Disordered" evidence="2">
    <location>
        <begin position="13"/>
        <end position="35"/>
    </location>
</feature>
<dbReference type="OrthoDB" id="10528929at2759"/>
<dbReference type="Proteomes" id="UP000323067">
    <property type="component" value="Chromosome vi"/>
</dbReference>
<protein>
    <submittedName>
        <fullName evidence="4">Uncharacterized protein</fullName>
    </submittedName>
</protein>
<name>A0A2H4SAU2_CORMI</name>
<evidence type="ECO:0000313" key="5">
    <source>
        <dbReference type="Proteomes" id="UP000323067"/>
    </source>
</evidence>